<comment type="caution">
    <text evidence="2">The sequence shown here is derived from an EMBL/GenBank/DDBJ whole genome shotgun (WGS) entry which is preliminary data.</text>
</comment>
<evidence type="ECO:0000313" key="2">
    <source>
        <dbReference type="EMBL" id="ORX37644.1"/>
    </source>
</evidence>
<feature type="region of interest" description="Disordered" evidence="1">
    <location>
        <begin position="16"/>
        <end position="35"/>
    </location>
</feature>
<reference evidence="2 3" key="1">
    <citation type="submission" date="2017-03" db="EMBL/GenBank/DDBJ databases">
        <title>Widespread Adenine N6-methylation of Active Genes in Fungi.</title>
        <authorList>
            <consortium name="DOE Joint Genome Institute"/>
            <person name="Mondo S.J."/>
            <person name="Dannebaum R.O."/>
            <person name="Kuo R.C."/>
            <person name="Louie K.B."/>
            <person name="Bewick A.J."/>
            <person name="Labutti K."/>
            <person name="Haridas S."/>
            <person name="Kuo A."/>
            <person name="Salamov A."/>
            <person name="Ahrendt S.R."/>
            <person name="Lau R."/>
            <person name="Bowen B.P."/>
            <person name="Lipzen A."/>
            <person name="Sullivan W."/>
            <person name="Andreopoulos W.B."/>
            <person name="Clum A."/>
            <person name="Lindquist E."/>
            <person name="Daum C."/>
            <person name="Northen T.R."/>
            <person name="Ramamoorthy G."/>
            <person name="Schmitz R.J."/>
            <person name="Gryganskyi A."/>
            <person name="Culley D."/>
            <person name="Magnuson J."/>
            <person name="James T.Y."/>
            <person name="O'Malley M.A."/>
            <person name="Stajich J.E."/>
            <person name="Spatafora J.W."/>
            <person name="Visel A."/>
            <person name="Grigoriev I.V."/>
        </authorList>
    </citation>
    <scope>NUCLEOTIDE SEQUENCE [LARGE SCALE GENOMIC DNA]</scope>
    <source>
        <strain evidence="2 3">NRRL Y-17943</strain>
    </source>
</reference>
<accession>A0A1Y1UJG6</accession>
<organism evidence="2 3">
    <name type="scientific">Kockovaella imperatae</name>
    <dbReference type="NCBI Taxonomy" id="4999"/>
    <lineage>
        <taxon>Eukaryota</taxon>
        <taxon>Fungi</taxon>
        <taxon>Dikarya</taxon>
        <taxon>Basidiomycota</taxon>
        <taxon>Agaricomycotina</taxon>
        <taxon>Tremellomycetes</taxon>
        <taxon>Tremellales</taxon>
        <taxon>Cuniculitremaceae</taxon>
        <taxon>Kockovaella</taxon>
    </lineage>
</organism>
<sequence>MLVPLRGALRSNVGHAVTQKSRCKTQREQLGGPSSGLADRLVIRRKVKPMTRTPSRWHLLQVKKEFQKFADRLKKTLLTLILGIGSGRPVCQSLLLL</sequence>
<dbReference type="EMBL" id="NBSH01000005">
    <property type="protein sequence ID" value="ORX37644.1"/>
    <property type="molecule type" value="Genomic_DNA"/>
</dbReference>
<dbReference type="GeneID" id="33557315"/>
<gene>
    <name evidence="2" type="ORF">BD324DRAFT_622706</name>
</gene>
<keyword evidence="3" id="KW-1185">Reference proteome</keyword>
<dbReference type="Proteomes" id="UP000193218">
    <property type="component" value="Unassembled WGS sequence"/>
</dbReference>
<dbReference type="InParanoid" id="A0A1Y1UJG6"/>
<protein>
    <submittedName>
        <fullName evidence="2">Uncharacterized protein</fullName>
    </submittedName>
</protein>
<proteinExistence type="predicted"/>
<dbReference type="AlphaFoldDB" id="A0A1Y1UJG6"/>
<name>A0A1Y1UJG6_9TREE</name>
<evidence type="ECO:0000256" key="1">
    <source>
        <dbReference type="SAM" id="MobiDB-lite"/>
    </source>
</evidence>
<evidence type="ECO:0000313" key="3">
    <source>
        <dbReference type="Proteomes" id="UP000193218"/>
    </source>
</evidence>
<dbReference type="RefSeq" id="XP_021871631.1">
    <property type="nucleotide sequence ID" value="XM_022015506.1"/>
</dbReference>